<evidence type="ECO:0000256" key="1">
    <source>
        <dbReference type="SAM" id="Phobius"/>
    </source>
</evidence>
<proteinExistence type="predicted"/>
<dbReference type="PANTHER" id="PTHR31881:SF6">
    <property type="entry name" value="OS09G0494600 PROTEIN"/>
    <property type="match status" value="1"/>
</dbReference>
<organism evidence="2 3">
    <name type="scientific">Pelomonas cellulosilytica</name>
    <dbReference type="NCBI Taxonomy" id="2906762"/>
    <lineage>
        <taxon>Bacteria</taxon>
        <taxon>Pseudomonadati</taxon>
        <taxon>Pseudomonadota</taxon>
        <taxon>Betaproteobacteria</taxon>
        <taxon>Burkholderiales</taxon>
        <taxon>Sphaerotilaceae</taxon>
        <taxon>Roseateles</taxon>
    </lineage>
</organism>
<evidence type="ECO:0000313" key="3">
    <source>
        <dbReference type="Proteomes" id="UP001200741"/>
    </source>
</evidence>
<dbReference type="EMBL" id="JAJTWU010000004">
    <property type="protein sequence ID" value="MCE4555351.1"/>
    <property type="molecule type" value="Genomic_DNA"/>
</dbReference>
<evidence type="ECO:0000313" key="2">
    <source>
        <dbReference type="EMBL" id="MCE4555351.1"/>
    </source>
</evidence>
<reference evidence="2 3" key="1">
    <citation type="submission" date="2021-12" db="EMBL/GenBank/DDBJ databases">
        <title>Genome seq of P8.</title>
        <authorList>
            <person name="Seo T."/>
        </authorList>
    </citation>
    <scope>NUCLEOTIDE SEQUENCE [LARGE SCALE GENOMIC DNA]</scope>
    <source>
        <strain evidence="2 3">P8</strain>
    </source>
</reference>
<feature type="transmembrane region" description="Helical" evidence="1">
    <location>
        <begin position="65"/>
        <end position="84"/>
    </location>
</feature>
<feature type="transmembrane region" description="Helical" evidence="1">
    <location>
        <begin position="104"/>
        <end position="128"/>
    </location>
</feature>
<name>A0ABS8XXL5_9BURK</name>
<protein>
    <submittedName>
        <fullName evidence="2">DUF599 domain-containing protein</fullName>
    </submittedName>
</protein>
<accession>A0ABS8XXL5</accession>
<dbReference type="Pfam" id="PF04654">
    <property type="entry name" value="DUF599"/>
    <property type="match status" value="1"/>
</dbReference>
<keyword evidence="1" id="KW-1133">Transmembrane helix</keyword>
<dbReference type="RefSeq" id="WP_233372362.1">
    <property type="nucleotide sequence ID" value="NZ_JAJTWU010000004.1"/>
</dbReference>
<keyword evidence="3" id="KW-1185">Reference proteome</keyword>
<comment type="caution">
    <text evidence="2">The sequence shown here is derived from an EMBL/GenBank/DDBJ whole genome shotgun (WGS) entry which is preliminary data.</text>
</comment>
<dbReference type="Proteomes" id="UP001200741">
    <property type="component" value="Unassembled WGS sequence"/>
</dbReference>
<feature type="transmembrane region" description="Helical" evidence="1">
    <location>
        <begin position="6"/>
        <end position="24"/>
    </location>
</feature>
<feature type="transmembrane region" description="Helical" evidence="1">
    <location>
        <begin position="169"/>
        <end position="199"/>
    </location>
</feature>
<gene>
    <name evidence="2" type="ORF">LXT13_13105</name>
</gene>
<dbReference type="PANTHER" id="PTHR31881">
    <property type="match status" value="1"/>
</dbReference>
<dbReference type="InterPro" id="IPR006747">
    <property type="entry name" value="DUF599"/>
</dbReference>
<keyword evidence="1" id="KW-0812">Transmembrane</keyword>
<keyword evidence="1" id="KW-0472">Membrane</keyword>
<sequence length="209" mass="21980">MQADWVWVGLTLAVLALYEAVLVLPQSLALARHAGLREEWFRVVSVQKGSEVLAVQTLRNSLMSATMLASTAALALMGTVSLAAPSLHEGFDAAGGPATLGPRLVLELVLLALLFASLVSSMMAVRFYNHAGFIGGMPVDSEARARWTGAGVRYVRRAGVLYGVGLRQLVLVVPVVATLLLPASGPVAAVVVAAVLYSLDRFNDVGARS</sequence>